<dbReference type="EMBL" id="FJOG01000035">
    <property type="protein sequence ID" value="CZR66113.1"/>
    <property type="molecule type" value="Genomic_DNA"/>
</dbReference>
<reference evidence="1 2" key="1">
    <citation type="submission" date="2016-03" db="EMBL/GenBank/DDBJ databases">
        <authorList>
            <person name="Ploux O."/>
        </authorList>
    </citation>
    <scope>NUCLEOTIDE SEQUENCE [LARGE SCALE GENOMIC DNA]</scope>
    <source>
        <strain evidence="1 2">UAMH 11012</strain>
    </source>
</reference>
<dbReference type="Proteomes" id="UP000184330">
    <property type="component" value="Unassembled WGS sequence"/>
</dbReference>
<dbReference type="STRING" id="576137.A0A1L7XM63"/>
<evidence type="ECO:0000313" key="2">
    <source>
        <dbReference type="Proteomes" id="UP000184330"/>
    </source>
</evidence>
<dbReference type="OrthoDB" id="2306919at2759"/>
<organism evidence="1 2">
    <name type="scientific">Phialocephala subalpina</name>
    <dbReference type="NCBI Taxonomy" id="576137"/>
    <lineage>
        <taxon>Eukaryota</taxon>
        <taxon>Fungi</taxon>
        <taxon>Dikarya</taxon>
        <taxon>Ascomycota</taxon>
        <taxon>Pezizomycotina</taxon>
        <taxon>Leotiomycetes</taxon>
        <taxon>Helotiales</taxon>
        <taxon>Mollisiaceae</taxon>
        <taxon>Phialocephala</taxon>
        <taxon>Phialocephala fortinii species complex</taxon>
    </lineage>
</organism>
<evidence type="ECO:0000313" key="1">
    <source>
        <dbReference type="EMBL" id="CZR66113.1"/>
    </source>
</evidence>
<sequence length="211" mass="23306">MSSNQPSSTSSSTYESVLASLLPPKSPHVFLTLPISPHKPLIPSHLITTLSLHPVLESFLHILNLDLSSAHFLLRHMQAAPAFEAMYLHGILHRIEGDVDNARAWYRDVKETDVFRAAWEEGGLERAMDFMGKVEGVKGIVRGGKLNGGDGEVDEVREESLMELKAVLGFCEIFFGTGKVEDASGVWVSMSEKNKDIAEKMIAGGEGWRRF</sequence>
<accession>A0A1L7XM63</accession>
<keyword evidence="2" id="KW-1185">Reference proteome</keyword>
<dbReference type="AlphaFoldDB" id="A0A1L7XM63"/>
<proteinExistence type="predicted"/>
<protein>
    <submittedName>
        <fullName evidence="1">Uncharacterized protein</fullName>
    </submittedName>
</protein>
<name>A0A1L7XM63_9HELO</name>
<gene>
    <name evidence="1" type="ORF">PAC_16014</name>
</gene>